<keyword evidence="3" id="KW-1185">Reference proteome</keyword>
<evidence type="ECO:0000313" key="1">
    <source>
        <dbReference type="EMBL" id="CAB0017756.1"/>
    </source>
</evidence>
<name>A0A6H5HM46_9HEMI</name>
<feature type="non-terminal residue" evidence="1">
    <location>
        <position position="71"/>
    </location>
</feature>
<dbReference type="EMBL" id="CADCXU010031930">
    <property type="protein sequence ID" value="CAB0017757.1"/>
    <property type="molecule type" value="Genomic_DNA"/>
</dbReference>
<accession>A0A6H5HM46</accession>
<evidence type="ECO:0000313" key="3">
    <source>
        <dbReference type="Proteomes" id="UP000479000"/>
    </source>
</evidence>
<reference evidence="1 3" key="1">
    <citation type="submission" date="2020-02" db="EMBL/GenBank/DDBJ databases">
        <authorList>
            <person name="Ferguson B K."/>
        </authorList>
    </citation>
    <scope>NUCLEOTIDE SEQUENCE [LARGE SCALE GENOMIC DNA]</scope>
</reference>
<gene>
    <name evidence="1" type="ORF">NTEN_LOCUS21705</name>
    <name evidence="2" type="ORF">NTEN_LOCUS21706</name>
</gene>
<dbReference type="EMBL" id="CADCXU010031929">
    <property type="protein sequence ID" value="CAB0017756.1"/>
    <property type="molecule type" value="Genomic_DNA"/>
</dbReference>
<sequence>MNYETFRLLHAPYKFTNVDKRWRPFTRITALSYIRGISNSLIKLQYLHRLIKLISNRRSLVTSAHSIVSSQ</sequence>
<dbReference type="Proteomes" id="UP000479000">
    <property type="component" value="Unassembled WGS sequence"/>
</dbReference>
<evidence type="ECO:0000313" key="2">
    <source>
        <dbReference type="EMBL" id="CAB0017757.1"/>
    </source>
</evidence>
<protein>
    <submittedName>
        <fullName evidence="1">Uncharacterized protein</fullName>
    </submittedName>
</protein>
<proteinExistence type="predicted"/>
<organism evidence="1 3">
    <name type="scientific">Nesidiocoris tenuis</name>
    <dbReference type="NCBI Taxonomy" id="355587"/>
    <lineage>
        <taxon>Eukaryota</taxon>
        <taxon>Metazoa</taxon>
        <taxon>Ecdysozoa</taxon>
        <taxon>Arthropoda</taxon>
        <taxon>Hexapoda</taxon>
        <taxon>Insecta</taxon>
        <taxon>Pterygota</taxon>
        <taxon>Neoptera</taxon>
        <taxon>Paraneoptera</taxon>
        <taxon>Hemiptera</taxon>
        <taxon>Heteroptera</taxon>
        <taxon>Panheteroptera</taxon>
        <taxon>Cimicomorpha</taxon>
        <taxon>Miridae</taxon>
        <taxon>Dicyphina</taxon>
        <taxon>Nesidiocoris</taxon>
    </lineage>
</organism>
<dbReference type="AlphaFoldDB" id="A0A6H5HM46"/>